<organism evidence="2 3">
    <name type="scientific">Enterococcus italicus (strain DSM 15952 / CCUG 50447 / LMG 22039 / TP 1.5)</name>
    <dbReference type="NCBI Taxonomy" id="888064"/>
    <lineage>
        <taxon>Bacteria</taxon>
        <taxon>Bacillati</taxon>
        <taxon>Bacillota</taxon>
        <taxon>Bacilli</taxon>
        <taxon>Lactobacillales</taxon>
        <taxon>Enterococcaceae</taxon>
        <taxon>Enterococcus</taxon>
    </lineage>
</organism>
<dbReference type="Pfam" id="PF13556">
    <property type="entry name" value="HTH_30"/>
    <property type="match status" value="1"/>
</dbReference>
<dbReference type="AlphaFoldDB" id="E6LDN4"/>
<dbReference type="EMBL" id="AEPV01000017">
    <property type="protein sequence ID" value="EFU74702.1"/>
    <property type="molecule type" value="Genomic_DNA"/>
</dbReference>
<feature type="domain" description="PucR C-terminal helix-turn-helix" evidence="1">
    <location>
        <begin position="232"/>
        <end position="282"/>
    </location>
</feature>
<dbReference type="InterPro" id="IPR025736">
    <property type="entry name" value="PucR_C-HTH_dom"/>
</dbReference>
<gene>
    <name evidence="2" type="primary">lrp</name>
    <name evidence="2" type="ORF">HMPREF9088_0474</name>
</gene>
<dbReference type="PATRIC" id="fig|888064.11.peg.1043"/>
<reference evidence="2 3" key="1">
    <citation type="submission" date="2010-12" db="EMBL/GenBank/DDBJ databases">
        <authorList>
            <person name="Muzny D."/>
            <person name="Qin X."/>
            <person name="Deng J."/>
            <person name="Jiang H."/>
            <person name="Liu Y."/>
            <person name="Qu J."/>
            <person name="Song X.-Z."/>
            <person name="Zhang L."/>
            <person name="Thornton R."/>
            <person name="Coyle M."/>
            <person name="Francisco L."/>
            <person name="Jackson L."/>
            <person name="Javaid M."/>
            <person name="Korchina V."/>
            <person name="Kovar C."/>
            <person name="Mata R."/>
            <person name="Mathew T."/>
            <person name="Ngo R."/>
            <person name="Nguyen L."/>
            <person name="Nguyen N."/>
            <person name="Okwuonu G."/>
            <person name="Ongeri F."/>
            <person name="Pham C."/>
            <person name="Simmons D."/>
            <person name="Wilczek-Boney K."/>
            <person name="Hale W."/>
            <person name="Jakkamsetti A."/>
            <person name="Pham P."/>
            <person name="Ruth R."/>
            <person name="San Lucas F."/>
            <person name="Warren J."/>
            <person name="Zhang J."/>
            <person name="Zhao Z."/>
            <person name="Zhou C."/>
            <person name="Zhu D."/>
            <person name="Lee S."/>
            <person name="Bess C."/>
            <person name="Blankenburg K."/>
            <person name="Forbes L."/>
            <person name="Fu Q."/>
            <person name="Gubbala S."/>
            <person name="Hirani K."/>
            <person name="Jayaseelan J.C."/>
            <person name="Lara F."/>
            <person name="Munidasa M."/>
            <person name="Palculict T."/>
            <person name="Patil S."/>
            <person name="Pu L.-L."/>
            <person name="Saada N."/>
            <person name="Tang L."/>
            <person name="Weissenberger G."/>
            <person name="Zhu Y."/>
            <person name="Hemphill L."/>
            <person name="Shang Y."/>
            <person name="Youmans B."/>
            <person name="Ayvaz T."/>
            <person name="Ross M."/>
            <person name="Santibanez J."/>
            <person name="Aqrawi P."/>
            <person name="Gross S."/>
            <person name="Joshi V."/>
            <person name="Fowler G."/>
            <person name="Nazareth L."/>
            <person name="Reid J."/>
            <person name="Worley K."/>
            <person name="Petrosino J."/>
            <person name="Highlander S."/>
            <person name="Gibbs R."/>
        </authorList>
    </citation>
    <scope>NUCLEOTIDE SEQUENCE [LARGE SCALE GENOMIC DNA]</scope>
    <source>
        <strain evidence="3">DSM 15952 / CCUG 50447 / LMG 22039 / TP 1.5</strain>
    </source>
</reference>
<dbReference type="PANTHER" id="PTHR33744:SF15">
    <property type="entry name" value="CARBOHYDRATE DIACID REGULATOR"/>
    <property type="match status" value="1"/>
</dbReference>
<dbReference type="HOGENOM" id="CLU_081318_0_0_9"/>
<dbReference type="Gene3D" id="1.10.10.60">
    <property type="entry name" value="Homeodomain-like"/>
    <property type="match status" value="1"/>
</dbReference>
<dbReference type="RefSeq" id="WP_007207495.1">
    <property type="nucleotide sequence ID" value="NZ_GL622241.1"/>
</dbReference>
<dbReference type="SUPFAM" id="SSF46689">
    <property type="entry name" value="Homeodomain-like"/>
    <property type="match status" value="1"/>
</dbReference>
<dbReference type="STRING" id="888064.HMPREF9088_0474"/>
<dbReference type="InterPro" id="IPR051448">
    <property type="entry name" value="CdaR-like_regulators"/>
</dbReference>
<protein>
    <submittedName>
        <fullName evidence="2">Transcriptional regulator, Fis family</fullName>
    </submittedName>
</protein>
<dbReference type="eggNOG" id="COG2508">
    <property type="taxonomic scope" value="Bacteria"/>
</dbReference>
<dbReference type="InterPro" id="IPR009057">
    <property type="entry name" value="Homeodomain-like_sf"/>
</dbReference>
<sequence length="293" mass="33816">MDFNELLSIYPNASLHALPASEPMLFSFPSKTGYIWIPKAQLSVTEMHLLQHLAEEKTLIHECDTHPWYRLLLLQKPIAITEGNYRIIQIAWNQTQRLDSTSWLEEIRIMMPQLVDAFFVTDQYAILIEKQDAHSFSTNELAGLFLALDGDFDSYSRIYVGYFHPSTVTFYKIFAEEEAIFSFFQSTRRQEAASDLAMLIVSYCTKQALASSYLLHALAAHWFSDSDLPLILTTLWDNQGNISSTAKELFMHRNTLQYKLDKFQQTSLLNLKETNQLFLCQLLIENFIDSVVS</sequence>
<keyword evidence="3" id="KW-1185">Reference proteome</keyword>
<evidence type="ECO:0000313" key="2">
    <source>
        <dbReference type="EMBL" id="EFU74702.1"/>
    </source>
</evidence>
<evidence type="ECO:0000313" key="3">
    <source>
        <dbReference type="Proteomes" id="UP000010296"/>
    </source>
</evidence>
<dbReference type="PANTHER" id="PTHR33744">
    <property type="entry name" value="CARBOHYDRATE DIACID REGULATOR"/>
    <property type="match status" value="1"/>
</dbReference>
<evidence type="ECO:0000259" key="1">
    <source>
        <dbReference type="Pfam" id="PF13556"/>
    </source>
</evidence>
<name>E6LDN4_ENTI1</name>
<dbReference type="Proteomes" id="UP000010296">
    <property type="component" value="Unassembled WGS sequence"/>
</dbReference>
<proteinExistence type="predicted"/>
<accession>E6LDN4</accession>
<comment type="caution">
    <text evidence="2">The sequence shown here is derived from an EMBL/GenBank/DDBJ whole genome shotgun (WGS) entry which is preliminary data.</text>
</comment>
<dbReference type="OrthoDB" id="9792148at2"/>